<evidence type="ECO:0000313" key="1">
    <source>
        <dbReference type="EMBL" id="QPB09323.1"/>
    </source>
</evidence>
<dbReference type="Proteomes" id="UP000662782">
    <property type="component" value="Segment"/>
</dbReference>
<proteinExistence type="predicted"/>
<dbReference type="EMBL" id="MT701590">
    <property type="protein sequence ID" value="QPB09323.1"/>
    <property type="molecule type" value="Genomic_DNA"/>
</dbReference>
<reference evidence="1 2" key="1">
    <citation type="submission" date="2020-07" db="EMBL/GenBank/DDBJ databases">
        <title>Complete genome sequence of Klebsiella pneumoniae phage Miami.</title>
        <authorList>
            <person name="Mora D.A."/>
            <person name="Lessor L."/>
            <person name="Gill J."/>
            <person name="Liu M."/>
        </authorList>
    </citation>
    <scope>NUCLEOTIDE SEQUENCE [LARGE SCALE GENOMIC DNA]</scope>
</reference>
<gene>
    <name evidence="1" type="ORF">CPT_Miami_228</name>
</gene>
<name>A0A873WG85_9CAUD</name>
<accession>A0A873WG85</accession>
<protein>
    <submittedName>
        <fullName evidence="1">Uncharacterized protein</fullName>
    </submittedName>
</protein>
<sequence>MKKPTKHPVELEISKLSNNSCADSDLADEPARLFRKLLRKLNMNVDKLCLLMNEYVKWTVTGEDEAEIRKRRSYTMGNIKDTYFKNPTLTFSKLIEGLSILRMSKVEVILRVYDKKGNMTEVSETVRIISSPDDKKDD</sequence>
<evidence type="ECO:0000313" key="2">
    <source>
        <dbReference type="Proteomes" id="UP000662782"/>
    </source>
</evidence>
<keyword evidence="2" id="KW-1185">Reference proteome</keyword>
<organism evidence="1 2">
    <name type="scientific">Klebsiella phage Miami</name>
    <dbReference type="NCBI Taxonomy" id="2767581"/>
    <lineage>
        <taxon>Viruses</taxon>
        <taxon>Duplodnaviria</taxon>
        <taxon>Heunggongvirae</taxon>
        <taxon>Uroviricota</taxon>
        <taxon>Caudoviricetes</taxon>
        <taxon>Chimalliviridae</taxon>
        <taxon>Miamivirus</taxon>
        <taxon>Miamivirus miami</taxon>
    </lineage>
</organism>